<evidence type="ECO:0000313" key="4">
    <source>
        <dbReference type="EMBL" id="GFH49042.1"/>
    </source>
</evidence>
<accession>A0AAD3CNB9</accession>
<dbReference type="PANTHER" id="PTHR12499">
    <property type="entry name" value="OPTIC ATROPHY 3 PROTEIN OPA3"/>
    <property type="match status" value="1"/>
</dbReference>
<dbReference type="Pfam" id="PF07047">
    <property type="entry name" value="OPA3"/>
    <property type="match status" value="1"/>
</dbReference>
<evidence type="ECO:0000256" key="1">
    <source>
        <dbReference type="ARBA" id="ARBA00007584"/>
    </source>
</evidence>
<gene>
    <name evidence="4" type="ORF">CTEN210_05518</name>
</gene>
<evidence type="ECO:0008006" key="6">
    <source>
        <dbReference type="Google" id="ProtNLM"/>
    </source>
</evidence>
<protein>
    <recommendedName>
        <fullName evidence="6">OPA3-like protein</fullName>
    </recommendedName>
</protein>
<dbReference type="GO" id="GO:0019216">
    <property type="term" value="P:regulation of lipid metabolic process"/>
    <property type="evidence" value="ECO:0007669"/>
    <property type="project" value="TreeGrafter"/>
</dbReference>
<evidence type="ECO:0000313" key="5">
    <source>
        <dbReference type="Proteomes" id="UP001054902"/>
    </source>
</evidence>
<dbReference type="GO" id="GO:0005739">
    <property type="term" value="C:mitochondrion"/>
    <property type="evidence" value="ECO:0007669"/>
    <property type="project" value="TreeGrafter"/>
</dbReference>
<organism evidence="4 5">
    <name type="scientific">Chaetoceros tenuissimus</name>
    <dbReference type="NCBI Taxonomy" id="426638"/>
    <lineage>
        <taxon>Eukaryota</taxon>
        <taxon>Sar</taxon>
        <taxon>Stramenopiles</taxon>
        <taxon>Ochrophyta</taxon>
        <taxon>Bacillariophyta</taxon>
        <taxon>Coscinodiscophyceae</taxon>
        <taxon>Chaetocerotophycidae</taxon>
        <taxon>Chaetocerotales</taxon>
        <taxon>Chaetocerotaceae</taxon>
        <taxon>Chaetoceros</taxon>
    </lineage>
</organism>
<dbReference type="PANTHER" id="PTHR12499:SF0">
    <property type="entry name" value="OPTIC ATROPHY 3 PROTEIN"/>
    <property type="match status" value="1"/>
</dbReference>
<comment type="similarity">
    <text evidence="1">Belongs to the OPA3 family.</text>
</comment>
<proteinExistence type="inferred from homology"/>
<keyword evidence="5" id="KW-1185">Reference proteome</keyword>
<dbReference type="InterPro" id="IPR010754">
    <property type="entry name" value="OPA3-like"/>
</dbReference>
<evidence type="ECO:0000256" key="3">
    <source>
        <dbReference type="SAM" id="Coils"/>
    </source>
</evidence>
<dbReference type="AlphaFoldDB" id="A0AAD3CNB9"/>
<keyword evidence="2 3" id="KW-0175">Coiled coil</keyword>
<comment type="caution">
    <text evidence="4">The sequence shown here is derived from an EMBL/GenBank/DDBJ whole genome shotgun (WGS) entry which is preliminary data.</text>
</comment>
<sequence length="164" mass="19010">MVQLPIAKLASLLIKTLSKPMAKRVKHNFKKKELSQNFLVNIGQLTHNVTTRMTIWSSGYKVRSIQPLEKEAALSAGADFIGEAFIFGVAGAIVVWEYDKSKKKDADKELKNLQREKSQQSRLLDLEKRMSRIEQNLAEVVRIHRDRFETIHEPVIKKRRGWLW</sequence>
<dbReference type="EMBL" id="BLLK01000032">
    <property type="protein sequence ID" value="GFH49042.1"/>
    <property type="molecule type" value="Genomic_DNA"/>
</dbReference>
<reference evidence="4 5" key="1">
    <citation type="journal article" date="2021" name="Sci. Rep.">
        <title>The genome of the diatom Chaetoceros tenuissimus carries an ancient integrated fragment of an extant virus.</title>
        <authorList>
            <person name="Hongo Y."/>
            <person name="Kimura K."/>
            <person name="Takaki Y."/>
            <person name="Yoshida Y."/>
            <person name="Baba S."/>
            <person name="Kobayashi G."/>
            <person name="Nagasaki K."/>
            <person name="Hano T."/>
            <person name="Tomaru Y."/>
        </authorList>
    </citation>
    <scope>NUCLEOTIDE SEQUENCE [LARGE SCALE GENOMIC DNA]</scope>
    <source>
        <strain evidence="4 5">NIES-3715</strain>
    </source>
</reference>
<name>A0AAD3CNB9_9STRA</name>
<feature type="coiled-coil region" evidence="3">
    <location>
        <begin position="103"/>
        <end position="143"/>
    </location>
</feature>
<evidence type="ECO:0000256" key="2">
    <source>
        <dbReference type="ARBA" id="ARBA00023054"/>
    </source>
</evidence>
<dbReference type="Proteomes" id="UP001054902">
    <property type="component" value="Unassembled WGS sequence"/>
</dbReference>